<dbReference type="Proteomes" id="UP000218387">
    <property type="component" value="Chromosome"/>
</dbReference>
<name>A0A4P9C7N1_EUBML</name>
<evidence type="ECO:0000313" key="1">
    <source>
        <dbReference type="EMBL" id="QCT71548.1"/>
    </source>
</evidence>
<reference evidence="1 2" key="1">
    <citation type="submission" date="2018-05" db="EMBL/GenBank/DDBJ databases">
        <title>Genome comparison of Eubacterium sp.</title>
        <authorList>
            <person name="Feng Y."/>
            <person name="Sanchez-Andrea I."/>
            <person name="Stams A.J.M."/>
            <person name="De Vos W.M."/>
        </authorList>
    </citation>
    <scope>NUCLEOTIDE SEQUENCE [LARGE SCALE GENOMIC DNA]</scope>
    <source>
        <strain evidence="1 2">YI</strain>
    </source>
</reference>
<sequence>MKALVITVPEGFRSAVIAVTYQGADGTNHLDTQSTRGKDTNWTLDFSDAGATEKSNKATFEDYFRTVFPEYDESKGAVSEYCVGDFFNITCPSIACEDCWKREHSQNSQCEDGVREQITECNDCTTNPYCLDDLDGFCLKEAMQKKSTVEEEET</sequence>
<dbReference type="EMBL" id="CP029487">
    <property type="protein sequence ID" value="QCT71548.1"/>
    <property type="molecule type" value="Genomic_DNA"/>
</dbReference>
<dbReference type="KEGG" id="emt:CPZ25_009480"/>
<dbReference type="RefSeq" id="WP_096920300.1">
    <property type="nucleotide sequence ID" value="NZ_CP029487.1"/>
</dbReference>
<evidence type="ECO:0000313" key="2">
    <source>
        <dbReference type="Proteomes" id="UP000218387"/>
    </source>
</evidence>
<proteinExistence type="predicted"/>
<organism evidence="1 2">
    <name type="scientific">Eubacterium maltosivorans</name>
    <dbReference type="NCBI Taxonomy" id="2041044"/>
    <lineage>
        <taxon>Bacteria</taxon>
        <taxon>Bacillati</taxon>
        <taxon>Bacillota</taxon>
        <taxon>Clostridia</taxon>
        <taxon>Eubacteriales</taxon>
        <taxon>Eubacteriaceae</taxon>
        <taxon>Eubacterium</taxon>
    </lineage>
</organism>
<gene>
    <name evidence="1" type="ORF">CPZ25_009480</name>
</gene>
<dbReference type="AlphaFoldDB" id="A0A4P9C7N1"/>
<protein>
    <submittedName>
        <fullName evidence="1">Uncharacterized protein</fullName>
    </submittedName>
</protein>
<accession>A0A4P9C7N1</accession>
<keyword evidence="2" id="KW-1185">Reference proteome</keyword>